<accession>A0ABY0IPI5</accession>
<reference evidence="2 3" key="1">
    <citation type="submission" date="2019-02" db="EMBL/GenBank/DDBJ databases">
        <title>Genomic Encyclopedia of Type Strains, Phase IV (KMG-IV): sequencing the most valuable type-strain genomes for metagenomic binning, comparative biology and taxonomic classification.</title>
        <authorList>
            <person name="Goeker M."/>
        </authorList>
    </citation>
    <scope>NUCLEOTIDE SEQUENCE [LARGE SCALE GENOMIC DNA]</scope>
    <source>
        <strain evidence="2 3">DSM 21223</strain>
    </source>
</reference>
<feature type="domain" description="Carboxymuconolactone decarboxylase-like" evidence="1">
    <location>
        <begin position="12"/>
        <end position="94"/>
    </location>
</feature>
<proteinExistence type="predicted"/>
<dbReference type="InterPro" id="IPR029032">
    <property type="entry name" value="AhpD-like"/>
</dbReference>
<dbReference type="Gene3D" id="1.20.1290.10">
    <property type="entry name" value="AhpD-like"/>
    <property type="match status" value="1"/>
</dbReference>
<evidence type="ECO:0000313" key="3">
    <source>
        <dbReference type="Proteomes" id="UP000292136"/>
    </source>
</evidence>
<sequence length="146" mass="16093">MEQRFDIGKLIPDGYKAMFGVHTYVQGAGLDLGLLELVRLRVSQINGCAFCVAMHVPLARKYGLSENQINLAATWKEAPVFDPRQRAALAWAEAVTALSGQEVPDAIYEEVKAHFSPVEIANLTLCVVEINGWNRLMVASRTPPLL</sequence>
<keyword evidence="3" id="KW-1185">Reference proteome</keyword>
<dbReference type="NCBIfam" id="TIGR00778">
    <property type="entry name" value="ahpD_dom"/>
    <property type="match status" value="1"/>
</dbReference>
<dbReference type="InterPro" id="IPR004675">
    <property type="entry name" value="AhpD_core"/>
</dbReference>
<dbReference type="RefSeq" id="WP_130458239.1">
    <property type="nucleotide sequence ID" value="NZ_SHKM01000001.1"/>
</dbReference>
<name>A0ABY0IPI5_9RHOO</name>
<dbReference type="InterPro" id="IPR003779">
    <property type="entry name" value="CMD-like"/>
</dbReference>
<organism evidence="2 3">
    <name type="scientific">Azospira oryzae</name>
    <dbReference type="NCBI Taxonomy" id="146939"/>
    <lineage>
        <taxon>Bacteria</taxon>
        <taxon>Pseudomonadati</taxon>
        <taxon>Pseudomonadota</taxon>
        <taxon>Betaproteobacteria</taxon>
        <taxon>Rhodocyclales</taxon>
        <taxon>Rhodocyclaceae</taxon>
        <taxon>Azospira</taxon>
    </lineage>
</organism>
<gene>
    <name evidence="2" type="ORF">EV678_0279</name>
</gene>
<evidence type="ECO:0000313" key="2">
    <source>
        <dbReference type="EMBL" id="RZT89493.1"/>
    </source>
</evidence>
<dbReference type="PANTHER" id="PTHR34846">
    <property type="entry name" value="4-CARBOXYMUCONOLACTONE DECARBOXYLASE FAMILY PROTEIN (AFU_ORTHOLOGUE AFUA_6G11590)"/>
    <property type="match status" value="1"/>
</dbReference>
<dbReference type="Pfam" id="PF02627">
    <property type="entry name" value="CMD"/>
    <property type="match status" value="1"/>
</dbReference>
<protein>
    <submittedName>
        <fullName evidence="2">AhpD family alkylhydroperoxidase</fullName>
    </submittedName>
</protein>
<dbReference type="SUPFAM" id="SSF69118">
    <property type="entry name" value="AhpD-like"/>
    <property type="match status" value="1"/>
</dbReference>
<comment type="caution">
    <text evidence="2">The sequence shown here is derived from an EMBL/GenBank/DDBJ whole genome shotgun (WGS) entry which is preliminary data.</text>
</comment>
<dbReference type="PANTHER" id="PTHR34846:SF10">
    <property type="entry name" value="CYTOPLASMIC PROTEIN"/>
    <property type="match status" value="1"/>
</dbReference>
<dbReference type="Proteomes" id="UP000292136">
    <property type="component" value="Unassembled WGS sequence"/>
</dbReference>
<evidence type="ECO:0000259" key="1">
    <source>
        <dbReference type="Pfam" id="PF02627"/>
    </source>
</evidence>
<dbReference type="EMBL" id="SHKM01000001">
    <property type="protein sequence ID" value="RZT89493.1"/>
    <property type="molecule type" value="Genomic_DNA"/>
</dbReference>